<sequence>MKTVSSKTEKTVVADLGRFRHVVSYTADDTDPKAVKVIRLEDSVVNLAAPGVASTPKGKLAYDGVSIKAEEIDICPCFASIVEDLKAVCGAIEHGEPLPDRAFPAEEQAEKEEKLEDRED</sequence>
<feature type="compositionally biased region" description="Basic and acidic residues" evidence="1">
    <location>
        <begin position="111"/>
        <end position="120"/>
    </location>
</feature>
<evidence type="ECO:0000313" key="2">
    <source>
        <dbReference type="EMBL" id="EGC21055.1"/>
    </source>
</evidence>
<dbReference type="HOGENOM" id="CLU_2047541_0_0_10"/>
<gene>
    <name evidence="2" type="ORF">HMPREF9141_0413</name>
</gene>
<name>F0F497_9BACT</name>
<dbReference type="STRING" id="888743.HMPREF9141_0413"/>
<comment type="caution">
    <text evidence="2">The sequence shown here is derived from an EMBL/GenBank/DDBJ whole genome shotgun (WGS) entry which is preliminary data.</text>
</comment>
<dbReference type="AlphaFoldDB" id="F0F497"/>
<protein>
    <submittedName>
        <fullName evidence="2">Uncharacterized protein</fullName>
    </submittedName>
</protein>
<reference evidence="2 3" key="1">
    <citation type="submission" date="2011-01" db="EMBL/GenBank/DDBJ databases">
        <authorList>
            <person name="Muzny D."/>
            <person name="Qin X."/>
            <person name="Deng J."/>
            <person name="Jiang H."/>
            <person name="Liu Y."/>
            <person name="Qu J."/>
            <person name="Song X.-Z."/>
            <person name="Zhang L."/>
            <person name="Thornton R."/>
            <person name="Coyle M."/>
            <person name="Francisco L."/>
            <person name="Jackson L."/>
            <person name="Javaid M."/>
            <person name="Korchina V."/>
            <person name="Kovar C."/>
            <person name="Mata R."/>
            <person name="Mathew T."/>
            <person name="Ngo R."/>
            <person name="Nguyen L."/>
            <person name="Nguyen N."/>
            <person name="Okwuonu G."/>
            <person name="Ongeri F."/>
            <person name="Pham C."/>
            <person name="Simmons D."/>
            <person name="Wilczek-Boney K."/>
            <person name="Hale W."/>
            <person name="Jakkamsetti A."/>
            <person name="Pham P."/>
            <person name="Ruth R."/>
            <person name="San Lucas F."/>
            <person name="Warren J."/>
            <person name="Zhang J."/>
            <person name="Zhao Z."/>
            <person name="Zhou C."/>
            <person name="Zhu D."/>
            <person name="Lee S."/>
            <person name="Bess C."/>
            <person name="Blankenburg K."/>
            <person name="Forbes L."/>
            <person name="Fu Q."/>
            <person name="Gubbala S."/>
            <person name="Hirani K."/>
            <person name="Jayaseelan J.C."/>
            <person name="Lara F."/>
            <person name="Munidasa M."/>
            <person name="Palculict T."/>
            <person name="Patil S."/>
            <person name="Pu L.-L."/>
            <person name="Saada N."/>
            <person name="Tang L."/>
            <person name="Weissenberger G."/>
            <person name="Zhu Y."/>
            <person name="Hemphill L."/>
            <person name="Shang Y."/>
            <person name="Youmans B."/>
            <person name="Ayvaz T."/>
            <person name="Ross M."/>
            <person name="Santibanez J."/>
            <person name="Aqrawi P."/>
            <person name="Gross S."/>
            <person name="Joshi V."/>
            <person name="Fowler G."/>
            <person name="Nazareth L."/>
            <person name="Reid J."/>
            <person name="Worley K."/>
            <person name="Petrosino J."/>
            <person name="Highlander S."/>
            <person name="Gibbs R."/>
        </authorList>
    </citation>
    <scope>NUCLEOTIDE SEQUENCE [LARGE SCALE GENOMIC DNA]</scope>
    <source>
        <strain evidence="2 3">DSM 16608</strain>
    </source>
</reference>
<feature type="region of interest" description="Disordered" evidence="1">
    <location>
        <begin position="95"/>
        <end position="120"/>
    </location>
</feature>
<keyword evidence="3" id="KW-1185">Reference proteome</keyword>
<organism evidence="2 3">
    <name type="scientific">Prevotella multiformis DSM 16608</name>
    <dbReference type="NCBI Taxonomy" id="888743"/>
    <lineage>
        <taxon>Bacteria</taxon>
        <taxon>Pseudomonadati</taxon>
        <taxon>Bacteroidota</taxon>
        <taxon>Bacteroidia</taxon>
        <taxon>Bacteroidales</taxon>
        <taxon>Prevotellaceae</taxon>
        <taxon>Prevotella</taxon>
    </lineage>
</organism>
<proteinExistence type="predicted"/>
<dbReference type="Proteomes" id="UP000005697">
    <property type="component" value="Unassembled WGS sequence"/>
</dbReference>
<accession>F0F497</accession>
<evidence type="ECO:0000256" key="1">
    <source>
        <dbReference type="SAM" id="MobiDB-lite"/>
    </source>
</evidence>
<evidence type="ECO:0000313" key="3">
    <source>
        <dbReference type="Proteomes" id="UP000005697"/>
    </source>
</evidence>
<dbReference type="RefSeq" id="WP_007367951.1">
    <property type="nucleotide sequence ID" value="NZ_GL872283.1"/>
</dbReference>
<dbReference type="EMBL" id="AEWX01000004">
    <property type="protein sequence ID" value="EGC21055.1"/>
    <property type="molecule type" value="Genomic_DNA"/>
</dbReference>